<evidence type="ECO:0000313" key="2">
    <source>
        <dbReference type="EMBL" id="GHO57218.1"/>
    </source>
</evidence>
<protein>
    <submittedName>
        <fullName evidence="2">Uncharacterized protein</fullName>
    </submittedName>
</protein>
<feature type="transmembrane region" description="Helical" evidence="1">
    <location>
        <begin position="529"/>
        <end position="560"/>
    </location>
</feature>
<feature type="transmembrane region" description="Helical" evidence="1">
    <location>
        <begin position="188"/>
        <end position="208"/>
    </location>
</feature>
<proteinExistence type="predicted"/>
<evidence type="ECO:0000256" key="1">
    <source>
        <dbReference type="SAM" id="Phobius"/>
    </source>
</evidence>
<keyword evidence="1" id="KW-1133">Transmembrane helix</keyword>
<dbReference type="Proteomes" id="UP000654345">
    <property type="component" value="Unassembled WGS sequence"/>
</dbReference>
<gene>
    <name evidence="2" type="ORF">KSB_56930</name>
</gene>
<name>A0ABQ3UX19_9CHLR</name>
<dbReference type="EMBL" id="BNJG01000002">
    <property type="protein sequence ID" value="GHO57218.1"/>
    <property type="molecule type" value="Genomic_DNA"/>
</dbReference>
<feature type="transmembrane region" description="Helical" evidence="1">
    <location>
        <begin position="494"/>
        <end position="517"/>
    </location>
</feature>
<comment type="caution">
    <text evidence="2">The sequence shown here is derived from an EMBL/GenBank/DDBJ whole genome shotgun (WGS) entry which is preliminary data.</text>
</comment>
<accession>A0ABQ3UX19</accession>
<keyword evidence="1" id="KW-0472">Membrane</keyword>
<keyword evidence="1" id="KW-0812">Transmembrane</keyword>
<feature type="transmembrane region" description="Helical" evidence="1">
    <location>
        <begin position="145"/>
        <end position="167"/>
    </location>
</feature>
<dbReference type="RefSeq" id="WP_201373638.1">
    <property type="nucleotide sequence ID" value="NZ_BNJG01000002.1"/>
</dbReference>
<keyword evidence="3" id="KW-1185">Reference proteome</keyword>
<reference evidence="2 3" key="1">
    <citation type="journal article" date="2021" name="Int. J. Syst. Evol. Microbiol.">
        <title>Reticulibacter mediterranei gen. nov., sp. nov., within the new family Reticulibacteraceae fam. nov., and Ktedonospora formicarum gen. nov., sp. nov., Ktedonobacter robiniae sp. nov., Dictyobacter formicarum sp. nov. and Dictyobacter arantiisoli sp. nov., belonging to the class Ktedonobacteria.</title>
        <authorList>
            <person name="Yabe S."/>
            <person name="Zheng Y."/>
            <person name="Wang C.M."/>
            <person name="Sakai Y."/>
            <person name="Abe K."/>
            <person name="Yokota A."/>
            <person name="Donadio S."/>
            <person name="Cavaletti L."/>
            <person name="Monciardini P."/>
        </authorList>
    </citation>
    <scope>NUCLEOTIDE SEQUENCE [LARGE SCALE GENOMIC DNA]</scope>
    <source>
        <strain evidence="2 3">SOSP1-30</strain>
    </source>
</reference>
<evidence type="ECO:0000313" key="3">
    <source>
        <dbReference type="Proteomes" id="UP000654345"/>
    </source>
</evidence>
<sequence>MLKIKRTSPLKRGQQKKRWWWYLALACIVLTANMGMLFFRLLPTFQYTITTATPHLQLPDTIMGVNAISAPFEQASHLTSDRPNPCAITPVPGTPVPYDKNCLEGNENPGTYTGDNKIQNPISKGNALFFLTPADITVDNGSVRALWQLMLVLVDMLLALIIALNGLKLIFAGSVFRYSSAIENLPGVLLAIIVVHISLVFMTMVIGLNNNMTEGIYTFALTNKNIHRTGSGFGAGDKKDLTLRLFFPRPYRDEESSFEPNAGNASWQDAVKMWKGPEALVDNGKPVTSSTTIDAKQFNPDMHCSIKQVNFDTTRRYNLFGNGDGAPLVNHLKAHTNWMINQYNQGQENITPQHLADLKQMPDKMKTDIANMGLDALKWYDDWKKFNAEIDDVYKNDFKYTHVPLQDFELTRNDLTQNMNTLFFLGGVLPDSNGGPDNMGDAIIYSCENDATGTTFQLVPESLDFTNLFDNLQKLGDFTQMAAKILALMFLGQMIIRLFFINLYIITAPLGIACWALPGKVGQPVARLWLHGFISTVMVQFLMVVALIVIQVLLGNMLAFVGGDPQHPIGNLSDGTLGDIMRIACLWFVARIPSLIGNAPMRTLTATGQMMGYAVGTTISMQISQFQMITQVASSAVSVAAAVR</sequence>
<feature type="transmembrane region" description="Helical" evidence="1">
    <location>
        <begin position="20"/>
        <end position="39"/>
    </location>
</feature>
<organism evidence="2 3">
    <name type="scientific">Ktedonobacter robiniae</name>
    <dbReference type="NCBI Taxonomy" id="2778365"/>
    <lineage>
        <taxon>Bacteria</taxon>
        <taxon>Bacillati</taxon>
        <taxon>Chloroflexota</taxon>
        <taxon>Ktedonobacteria</taxon>
        <taxon>Ktedonobacterales</taxon>
        <taxon>Ktedonobacteraceae</taxon>
        <taxon>Ktedonobacter</taxon>
    </lineage>
</organism>